<evidence type="ECO:0000313" key="2">
    <source>
        <dbReference type="Proteomes" id="UP001281614"/>
    </source>
</evidence>
<dbReference type="EMBL" id="VYYT01000062">
    <property type="protein sequence ID" value="KAK2772872.1"/>
    <property type="molecule type" value="Genomic_DNA"/>
</dbReference>
<protein>
    <submittedName>
        <fullName evidence="1">Nuclear pore protein-like protein</fullName>
    </submittedName>
</protein>
<name>A0AAD9YP63_COLKA</name>
<accession>A0AAD9YP63</accession>
<dbReference type="Proteomes" id="UP001281614">
    <property type="component" value="Unassembled WGS sequence"/>
</dbReference>
<organism evidence="1 2">
    <name type="scientific">Colletotrichum kahawae</name>
    <name type="common">Coffee berry disease fungus</name>
    <dbReference type="NCBI Taxonomy" id="34407"/>
    <lineage>
        <taxon>Eukaryota</taxon>
        <taxon>Fungi</taxon>
        <taxon>Dikarya</taxon>
        <taxon>Ascomycota</taxon>
        <taxon>Pezizomycotina</taxon>
        <taxon>Sordariomycetes</taxon>
        <taxon>Hypocreomycetidae</taxon>
        <taxon>Glomerellales</taxon>
        <taxon>Glomerellaceae</taxon>
        <taxon>Colletotrichum</taxon>
        <taxon>Colletotrichum gloeosporioides species complex</taxon>
    </lineage>
</organism>
<reference evidence="1" key="1">
    <citation type="submission" date="2023-02" db="EMBL/GenBank/DDBJ databases">
        <title>Colletotrichum kahawae CIFC_Que2 genome sequencing and assembly.</title>
        <authorList>
            <person name="Baroncelli R."/>
        </authorList>
    </citation>
    <scope>NUCLEOTIDE SEQUENCE</scope>
    <source>
        <strain evidence="1">CIFC_Que2</strain>
    </source>
</reference>
<gene>
    <name evidence="1" type="ORF">CKAH01_13776</name>
</gene>
<dbReference type="AlphaFoldDB" id="A0AAD9YP63"/>
<evidence type="ECO:0000313" key="1">
    <source>
        <dbReference type="EMBL" id="KAK2772872.1"/>
    </source>
</evidence>
<keyword evidence="2" id="KW-1185">Reference proteome</keyword>
<proteinExistence type="predicted"/>
<sequence>MLKDILWNCRVDDAGQLLDVRGVPLSTLPCLEPSSILVEINNGYVDGHDNCDPWIGVQTEVQEMVDKLSSPVTEMHLEYLQNRAKKTDV</sequence>
<comment type="caution">
    <text evidence="1">The sequence shown here is derived from an EMBL/GenBank/DDBJ whole genome shotgun (WGS) entry which is preliminary data.</text>
</comment>